<dbReference type="KEGG" id="lcf:108886883"/>
<protein>
    <submittedName>
        <fullName evidence="8">P53-induced death domain-containing protein 1</fullName>
    </submittedName>
</protein>
<evidence type="ECO:0000313" key="7">
    <source>
        <dbReference type="Proteomes" id="UP000694890"/>
    </source>
</evidence>
<dbReference type="FunFam" id="1.10.533.10:FF:000088">
    <property type="entry name" value="P53-induced death domain protein 1"/>
    <property type="match status" value="1"/>
</dbReference>
<evidence type="ECO:0000259" key="5">
    <source>
        <dbReference type="PROSITE" id="PS50017"/>
    </source>
</evidence>
<dbReference type="Pfam" id="PF00531">
    <property type="entry name" value="Death"/>
    <property type="match status" value="1"/>
</dbReference>
<dbReference type="SMART" id="SM00369">
    <property type="entry name" value="LRR_TYP"/>
    <property type="match status" value="6"/>
</dbReference>
<feature type="region of interest" description="Disordered" evidence="4">
    <location>
        <begin position="1"/>
        <end position="39"/>
    </location>
</feature>
<dbReference type="PROSITE" id="PS50017">
    <property type="entry name" value="DEATH_DOMAIN"/>
    <property type="match status" value="1"/>
</dbReference>
<dbReference type="Pfam" id="PF00791">
    <property type="entry name" value="ZU5"/>
    <property type="match status" value="1"/>
</dbReference>
<dbReference type="PANTHER" id="PTHR48051">
    <property type="match status" value="1"/>
</dbReference>
<dbReference type="GO" id="GO:0005737">
    <property type="term" value="C:cytoplasm"/>
    <property type="evidence" value="ECO:0007669"/>
    <property type="project" value="TreeGrafter"/>
</dbReference>
<dbReference type="InterPro" id="IPR011029">
    <property type="entry name" value="DEATH-like_dom_sf"/>
</dbReference>
<dbReference type="GO" id="GO:0007165">
    <property type="term" value="P:signal transduction"/>
    <property type="evidence" value="ECO:0007669"/>
    <property type="project" value="InterPro"/>
</dbReference>
<evidence type="ECO:0000256" key="3">
    <source>
        <dbReference type="PIRSR" id="PIRSR619502-2"/>
    </source>
</evidence>
<dbReference type="Pfam" id="PF00560">
    <property type="entry name" value="LRR_1"/>
    <property type="match status" value="1"/>
</dbReference>
<dbReference type="RefSeq" id="XP_018537507.1">
    <property type="nucleotide sequence ID" value="XM_018681991.2"/>
</dbReference>
<dbReference type="PRINTS" id="PR00019">
    <property type="entry name" value="LEURICHRPT"/>
</dbReference>
<reference evidence="8" key="1">
    <citation type="submission" date="2025-08" db="UniProtKB">
        <authorList>
            <consortium name="RefSeq"/>
        </authorList>
    </citation>
    <scope>IDENTIFICATION</scope>
    <source>
        <tissue evidence="8">Brain</tissue>
    </source>
</reference>
<proteinExistence type="predicted"/>
<dbReference type="SUPFAM" id="SSF52047">
    <property type="entry name" value="RNI-like"/>
    <property type="match status" value="1"/>
</dbReference>
<dbReference type="InterPro" id="IPR000906">
    <property type="entry name" value="ZU5_dom"/>
</dbReference>
<dbReference type="AlphaFoldDB" id="A0AAJ7V697"/>
<dbReference type="GO" id="GO:0006974">
    <property type="term" value="P:DNA damage response"/>
    <property type="evidence" value="ECO:0007669"/>
    <property type="project" value="InterPro"/>
</dbReference>
<dbReference type="Proteomes" id="UP000694890">
    <property type="component" value="Linkage group LG10"/>
</dbReference>
<evidence type="ECO:0000256" key="1">
    <source>
        <dbReference type="ARBA" id="ARBA00022614"/>
    </source>
</evidence>
<dbReference type="CTD" id="55367"/>
<feature type="site" description="Cleavage; by autolysis" evidence="3">
    <location>
        <begin position="541"/>
        <end position="542"/>
    </location>
</feature>
<dbReference type="Pfam" id="PF23598">
    <property type="entry name" value="LRR_14"/>
    <property type="match status" value="1"/>
</dbReference>
<dbReference type="Gene3D" id="1.10.533.10">
    <property type="entry name" value="Death Domain, Fas"/>
    <property type="match status" value="1"/>
</dbReference>
<evidence type="ECO:0000256" key="2">
    <source>
        <dbReference type="ARBA" id="ARBA00022737"/>
    </source>
</evidence>
<dbReference type="InterPro" id="IPR055414">
    <property type="entry name" value="LRR_R13L4/SHOC2-like"/>
</dbReference>
<accession>A0AAJ7V697</accession>
<dbReference type="GO" id="GO:0006915">
    <property type="term" value="P:apoptotic process"/>
    <property type="evidence" value="ECO:0007669"/>
    <property type="project" value="InterPro"/>
</dbReference>
<dbReference type="PROSITE" id="PS51145">
    <property type="entry name" value="ZU5"/>
    <property type="match status" value="1"/>
</dbReference>
<dbReference type="InterPro" id="IPR003591">
    <property type="entry name" value="Leu-rich_rpt_typical-subtyp"/>
</dbReference>
<keyword evidence="1" id="KW-0433">Leucine-rich repeat</keyword>
<dbReference type="InterPro" id="IPR019502">
    <property type="entry name" value="Peptidase_S68_pidd"/>
</dbReference>
<dbReference type="Gene3D" id="2.60.220.30">
    <property type="match status" value="2"/>
</dbReference>
<name>A0AAJ7V697_LATCA</name>
<dbReference type="Pfam" id="PF10461">
    <property type="entry name" value="Peptidase_S68"/>
    <property type="match status" value="1"/>
</dbReference>
<gene>
    <name evidence="8" type="primary">pidd1</name>
</gene>
<feature type="region of interest" description="Disordered" evidence="4">
    <location>
        <begin position="59"/>
        <end position="86"/>
    </location>
</feature>
<feature type="domain" description="Death" evidence="5">
    <location>
        <begin position="880"/>
        <end position="966"/>
    </location>
</feature>
<dbReference type="GeneID" id="108886883"/>
<dbReference type="PANTHER" id="PTHR48051:SF39">
    <property type="entry name" value="P53-INDUCED DEATH DOMAIN PROTEIN 1"/>
    <property type="match status" value="1"/>
</dbReference>
<evidence type="ECO:0000313" key="8">
    <source>
        <dbReference type="RefSeq" id="XP_018537507.1"/>
    </source>
</evidence>
<dbReference type="FunFam" id="2.60.220.30:FF:000011">
    <property type="entry name" value="P53-induced death domain protein 1"/>
    <property type="match status" value="1"/>
</dbReference>
<sequence>MERGSEEGASPDEEDGDQAASWIMGTDRSEDEEVGVTESHMDILAQRLWRGLVYQDQKESKRRTGPAIAEEQAEVSELERDESSVAPSVSPFSLMDICGPSMSSLSSSSSCFNHHYTSFSSSSSSSSALSLTPPLPPSVELSAVLTDTRLTLDVYQGGAAALPLLWASVPEQLRGLQYLRLGSENKPGLDGALDVLPHLTKLRSLAIRGHRFYDSQGDPLPGLLTTLPAAVSSSSHLVHLDLSFNQLSSLPSCLLSIPSLSSLLLCHNRLSALPPNIGQLSSLTYLSLLGNELVSLPPSLGQLKALQTLDVSHNLLQHLPDEIGSLEGLTKLELSHNKLKLLPETMGTLLSLRELVIYSNDLRLIPHCLNKLPLLKIDVRDNPLGQPPTPPPLPPTPDQAEIKIPELHLGFNQHSFCVSSAGCHVFLPGGGELLFPPGCLVTTTRLEWTEKRPERKWVWLEEHDILLSRPLELRPHGITFLKPVEVCVPYHRAKRREVVMRRFDGQTWSTLPTDLRRGSEGHSSHPGGRPARLACCSVSQFSWFMAVSRPVKDSCSVTPAGALLVSSSDPGIKLHFPPDSTLQTRNITLQVLQVSVSEVQALCGDPQTRVSPLLCLSQTPNIHFLQPVKVQIPLPPGVTGHTVDTTCLHLLHGDPSAQTWTDITSQVSLYVTHLYAIFYITHFSWYWLWYTTQRCVSGVVRKVYQRLKQFRVQFLVLQRKTDPSQVLLQCLPANKVEGRVRSLSEQYDGPQPSDLCDLLEGEQFFAGFEKGLDISTDRPDCVEGRLRFEFYSSLKNLKEVYICPAQGQKGPVRGQVSFYRGEIPSNLPEELSRKRKGHDSQWLATLPLRLPALNSDNSYIMEELQYPPLNLGDPESGYLTEANLLSISLQIGQDWRVIGINLGLSYQELDRIQYKHRDNLGSLVLDMLFHWARGQSNAGPGAVSRLVAAMVESGRRDLADEIEDIVSIGRRKYLESLRRVGLEAESSSLGETQQ</sequence>
<evidence type="ECO:0000256" key="4">
    <source>
        <dbReference type="SAM" id="MobiDB-lite"/>
    </source>
</evidence>
<organism evidence="7 8">
    <name type="scientific">Lates calcarifer</name>
    <name type="common">Barramundi</name>
    <name type="synonym">Holocentrus calcarifer</name>
    <dbReference type="NCBI Taxonomy" id="8187"/>
    <lineage>
        <taxon>Eukaryota</taxon>
        <taxon>Metazoa</taxon>
        <taxon>Chordata</taxon>
        <taxon>Craniata</taxon>
        <taxon>Vertebrata</taxon>
        <taxon>Euteleostomi</taxon>
        <taxon>Actinopterygii</taxon>
        <taxon>Neopterygii</taxon>
        <taxon>Teleostei</taxon>
        <taxon>Neoteleostei</taxon>
        <taxon>Acanthomorphata</taxon>
        <taxon>Carangaria</taxon>
        <taxon>Carangaria incertae sedis</taxon>
        <taxon>Centropomidae</taxon>
        <taxon>Lates</taxon>
    </lineage>
</organism>
<dbReference type="Gene3D" id="3.80.10.10">
    <property type="entry name" value="Ribonuclease Inhibitor"/>
    <property type="match status" value="1"/>
</dbReference>
<feature type="site" description="Cleavage; by autolysis" evidence="3">
    <location>
        <begin position="683"/>
        <end position="684"/>
    </location>
</feature>
<evidence type="ECO:0000259" key="6">
    <source>
        <dbReference type="PROSITE" id="PS51145"/>
    </source>
</evidence>
<feature type="domain" description="ZU5" evidence="6">
    <location>
        <begin position="551"/>
        <end position="683"/>
    </location>
</feature>
<dbReference type="InterPro" id="IPR032675">
    <property type="entry name" value="LRR_dom_sf"/>
</dbReference>
<dbReference type="PROSITE" id="PS51450">
    <property type="entry name" value="LRR"/>
    <property type="match status" value="2"/>
</dbReference>
<dbReference type="SMART" id="SM00364">
    <property type="entry name" value="LRR_BAC"/>
    <property type="match status" value="4"/>
</dbReference>
<keyword evidence="2" id="KW-0677">Repeat</keyword>
<dbReference type="InterPro" id="IPR000488">
    <property type="entry name" value="Death_dom"/>
</dbReference>
<dbReference type="SUPFAM" id="SSF47986">
    <property type="entry name" value="DEATH domain"/>
    <property type="match status" value="1"/>
</dbReference>
<dbReference type="InterPro" id="IPR001611">
    <property type="entry name" value="Leu-rich_rpt"/>
</dbReference>
<dbReference type="FunFam" id="3.80.10.10:FF:001086">
    <property type="entry name" value="P53-induced death domain protein 1"/>
    <property type="match status" value="1"/>
</dbReference>
<dbReference type="InterPro" id="IPR050216">
    <property type="entry name" value="LRR_domain-containing"/>
</dbReference>